<evidence type="ECO:0000313" key="1">
    <source>
        <dbReference type="EMBL" id="PSB03164.1"/>
    </source>
</evidence>
<comment type="caution">
    <text evidence="1">The sequence shown here is derived from an EMBL/GenBank/DDBJ whole genome shotgun (WGS) entry which is preliminary data.</text>
</comment>
<name>A0A2T1C4L3_9CYAN</name>
<dbReference type="RefSeq" id="WP_106288466.1">
    <property type="nucleotide sequence ID" value="NZ_CAWNTC010000015.1"/>
</dbReference>
<reference evidence="1 2" key="2">
    <citation type="submission" date="2018-03" db="EMBL/GenBank/DDBJ databases">
        <title>The ancient ancestry and fast evolution of plastids.</title>
        <authorList>
            <person name="Moore K.R."/>
            <person name="Magnabosco C."/>
            <person name="Momper L."/>
            <person name="Gold D.A."/>
            <person name="Bosak T."/>
            <person name="Fournier G.P."/>
        </authorList>
    </citation>
    <scope>NUCLEOTIDE SEQUENCE [LARGE SCALE GENOMIC DNA]</scope>
    <source>
        <strain evidence="1 2">CCAP 1448/3</strain>
    </source>
</reference>
<evidence type="ECO:0000313" key="2">
    <source>
        <dbReference type="Proteomes" id="UP000238762"/>
    </source>
</evidence>
<protein>
    <submittedName>
        <fullName evidence="1">Uncharacterized protein</fullName>
    </submittedName>
</protein>
<keyword evidence="2" id="KW-1185">Reference proteome</keyword>
<sequence length="61" mass="6759">MCQICALAASYQKLKKRDSLVFETKLSSALFPKKLIERANLPTRSLGNIRSSDRQPFSSGG</sequence>
<proteinExistence type="predicted"/>
<dbReference type="EMBL" id="PVWJ01000039">
    <property type="protein sequence ID" value="PSB03164.1"/>
    <property type="molecule type" value="Genomic_DNA"/>
</dbReference>
<dbReference type="AlphaFoldDB" id="A0A2T1C4L3"/>
<organism evidence="1 2">
    <name type="scientific">Merismopedia glauca CCAP 1448/3</name>
    <dbReference type="NCBI Taxonomy" id="1296344"/>
    <lineage>
        <taxon>Bacteria</taxon>
        <taxon>Bacillati</taxon>
        <taxon>Cyanobacteriota</taxon>
        <taxon>Cyanophyceae</taxon>
        <taxon>Synechococcales</taxon>
        <taxon>Merismopediaceae</taxon>
        <taxon>Merismopedia</taxon>
    </lineage>
</organism>
<accession>A0A2T1C4L3</accession>
<dbReference type="Proteomes" id="UP000238762">
    <property type="component" value="Unassembled WGS sequence"/>
</dbReference>
<gene>
    <name evidence="1" type="ORF">C7B64_09795</name>
</gene>
<reference evidence="1 2" key="1">
    <citation type="submission" date="2018-02" db="EMBL/GenBank/DDBJ databases">
        <authorList>
            <person name="Cohen D.B."/>
            <person name="Kent A.D."/>
        </authorList>
    </citation>
    <scope>NUCLEOTIDE SEQUENCE [LARGE SCALE GENOMIC DNA]</scope>
    <source>
        <strain evidence="1 2">CCAP 1448/3</strain>
    </source>
</reference>